<evidence type="ECO:0000259" key="1">
    <source>
        <dbReference type="PROSITE" id="PS51277"/>
    </source>
</evidence>
<name>A0ABQ7WSD9_SOLTU</name>
<evidence type="ECO:0000313" key="3">
    <source>
        <dbReference type="Proteomes" id="UP000826656"/>
    </source>
</evidence>
<feature type="domain" description="BURP" evidence="1">
    <location>
        <begin position="302"/>
        <end position="519"/>
    </location>
</feature>
<dbReference type="Pfam" id="PF03181">
    <property type="entry name" value="BURP"/>
    <property type="match status" value="1"/>
</dbReference>
<dbReference type="InterPro" id="IPR044816">
    <property type="entry name" value="BURP"/>
</dbReference>
<dbReference type="PANTHER" id="PTHR31236">
    <property type="entry name" value="BURP DOMAIN PROTEIN USPL1-LIKE"/>
    <property type="match status" value="1"/>
</dbReference>
<dbReference type="InterPro" id="IPR004873">
    <property type="entry name" value="BURP_dom"/>
</dbReference>
<gene>
    <name evidence="2" type="ORF">KY290_003247</name>
</gene>
<keyword evidence="3" id="KW-1185">Reference proteome</keyword>
<dbReference type="PANTHER" id="PTHR31236:SF32">
    <property type="entry name" value="BURP DOMAIN PROTEIN USPL1-LIKE"/>
    <property type="match status" value="1"/>
</dbReference>
<organism evidence="2 3">
    <name type="scientific">Solanum tuberosum</name>
    <name type="common">Potato</name>
    <dbReference type="NCBI Taxonomy" id="4113"/>
    <lineage>
        <taxon>Eukaryota</taxon>
        <taxon>Viridiplantae</taxon>
        <taxon>Streptophyta</taxon>
        <taxon>Embryophyta</taxon>
        <taxon>Tracheophyta</taxon>
        <taxon>Spermatophyta</taxon>
        <taxon>Magnoliopsida</taxon>
        <taxon>eudicotyledons</taxon>
        <taxon>Gunneridae</taxon>
        <taxon>Pentapetalae</taxon>
        <taxon>asterids</taxon>
        <taxon>lamiids</taxon>
        <taxon>Solanales</taxon>
        <taxon>Solanaceae</taxon>
        <taxon>Solanoideae</taxon>
        <taxon>Solaneae</taxon>
        <taxon>Solanum</taxon>
    </lineage>
</organism>
<evidence type="ECO:0000313" key="2">
    <source>
        <dbReference type="EMBL" id="KAH0783649.1"/>
    </source>
</evidence>
<dbReference type="EMBL" id="JAIVGD010000001">
    <property type="protein sequence ID" value="KAH0783649.1"/>
    <property type="molecule type" value="Genomic_DNA"/>
</dbReference>
<reference evidence="2 3" key="1">
    <citation type="journal article" date="2021" name="bioRxiv">
        <title>Chromosome-scale and haplotype-resolved genome assembly of a tetraploid potato cultivar.</title>
        <authorList>
            <person name="Sun H."/>
            <person name="Jiao W.-B."/>
            <person name="Krause K."/>
            <person name="Campoy J.A."/>
            <person name="Goel M."/>
            <person name="Folz-Donahue K."/>
            <person name="Kukat C."/>
            <person name="Huettel B."/>
            <person name="Schneeberger K."/>
        </authorList>
    </citation>
    <scope>NUCLEOTIDE SEQUENCE [LARGE SCALE GENOMIC DNA]</scope>
    <source>
        <strain evidence="2">SolTubOtavaFocal</strain>
        <tissue evidence="2">Leaves</tissue>
    </source>
</reference>
<proteinExistence type="predicted"/>
<sequence>MNSNKQSEIKWKVSQGLNSTIMDLKLGFYVLSLNILIQLVAYGAEARKMVEGNLQGKILNSPLAQIGVTSYGNLQNTDDTENYLIYSNHGDNNHQQAKTENAQIGVTSYGDLQNEDDTQNYLKYNSKGDNNHQQAKTENAQIGVTSYGNLQNTDDTENFLIYNNHGDNNHQRAKTENAQIGLSSYGDLRNEDDTQNYLIYNNKGDNNHQQAKTENAQIGVTSYGNLQNTDDTENFLIYNNHGDNNHQQAKTENAQIGLSSYGDLQNKDDTQNTLIYNNHQEAKTENAHIHSSSHIDPSLRVFFLMDDLKLRKEIFISFPRRDLSPSPKFLSKEEANSIPFSLKELPNLLQRFSFSRNSPEAKAMEDTLKVCGIPPIKGETKYCATSPKAMVDFVQEIMGEKTEIKALSTTHFSNSTPLLQKYTILDTPEEVETPKMVACHTMPYAYAIFYCHHTVSKSKVFKVSLGGENGDKVEAIAVCHLDTSEWSPSHVSFRVLGISSGTCPICHFFPSDNLLWVPKFAIAQVI</sequence>
<dbReference type="SMART" id="SM01045">
    <property type="entry name" value="BURP"/>
    <property type="match status" value="1"/>
</dbReference>
<dbReference type="Proteomes" id="UP000826656">
    <property type="component" value="Unassembled WGS sequence"/>
</dbReference>
<accession>A0ABQ7WSD9</accession>
<protein>
    <recommendedName>
        <fullName evidence="1">BURP domain-containing protein</fullName>
    </recommendedName>
</protein>
<comment type="caution">
    <text evidence="2">The sequence shown here is derived from an EMBL/GenBank/DDBJ whole genome shotgun (WGS) entry which is preliminary data.</text>
</comment>
<dbReference type="PROSITE" id="PS51277">
    <property type="entry name" value="BURP"/>
    <property type="match status" value="1"/>
</dbReference>